<dbReference type="AlphaFoldDB" id="A0A8J8K6W0"/>
<organism evidence="1 2">
    <name type="scientific">Frigoriflavimonas asaccharolytica</name>
    <dbReference type="NCBI Taxonomy" id="2735899"/>
    <lineage>
        <taxon>Bacteria</taxon>
        <taxon>Pseudomonadati</taxon>
        <taxon>Bacteroidota</taxon>
        <taxon>Flavobacteriia</taxon>
        <taxon>Flavobacteriales</taxon>
        <taxon>Weeksellaceae</taxon>
        <taxon>Frigoriflavimonas</taxon>
    </lineage>
</organism>
<reference evidence="1" key="1">
    <citation type="submission" date="2020-05" db="EMBL/GenBank/DDBJ databases">
        <title>Genomic Encyclopedia of Type Strains, Phase IV (KMG-V): Genome sequencing to study the core and pangenomes of soil and plant-associated prokaryotes.</title>
        <authorList>
            <person name="Whitman W."/>
        </authorList>
    </citation>
    <scope>NUCLEOTIDE SEQUENCE</scope>
    <source>
        <strain evidence="1">16F</strain>
    </source>
</reference>
<keyword evidence="2" id="KW-1185">Reference proteome</keyword>
<evidence type="ECO:0000313" key="2">
    <source>
        <dbReference type="Proteomes" id="UP000610746"/>
    </source>
</evidence>
<dbReference type="EMBL" id="JABSNO010000057">
    <property type="protein sequence ID" value="NRS94170.1"/>
    <property type="molecule type" value="Genomic_DNA"/>
</dbReference>
<dbReference type="Proteomes" id="UP000610746">
    <property type="component" value="Unassembled WGS sequence"/>
</dbReference>
<protein>
    <submittedName>
        <fullName evidence="1">Uncharacterized protein</fullName>
    </submittedName>
</protein>
<gene>
    <name evidence="1" type="ORF">HNQ03_003276</name>
</gene>
<sequence length="40" mass="4496">MFIERKMANTNFIKTILYNKKFLKDTPPPPPAGASAMLLS</sequence>
<comment type="caution">
    <text evidence="1">The sequence shown here is derived from an EMBL/GenBank/DDBJ whole genome shotgun (WGS) entry which is preliminary data.</text>
</comment>
<accession>A0A8J8K6W0</accession>
<name>A0A8J8K6W0_9FLAO</name>
<evidence type="ECO:0000313" key="1">
    <source>
        <dbReference type="EMBL" id="NRS94170.1"/>
    </source>
</evidence>
<proteinExistence type="predicted"/>